<dbReference type="InterPro" id="IPR051575">
    <property type="entry name" value="Myb-like_DNA-bd"/>
</dbReference>
<proteinExistence type="predicted"/>
<keyword evidence="1" id="KW-0805">Transcription regulation</keyword>
<dbReference type="GO" id="GO:0000978">
    <property type="term" value="F:RNA polymerase II cis-regulatory region sequence-specific DNA binding"/>
    <property type="evidence" value="ECO:0007669"/>
    <property type="project" value="TreeGrafter"/>
</dbReference>
<dbReference type="Gene3D" id="1.10.10.60">
    <property type="entry name" value="Homeodomain-like"/>
    <property type="match status" value="2"/>
</dbReference>
<feature type="domain" description="HTH myb-type" evidence="6">
    <location>
        <begin position="160"/>
        <end position="215"/>
    </location>
</feature>
<evidence type="ECO:0000256" key="2">
    <source>
        <dbReference type="ARBA" id="ARBA00023125"/>
    </source>
</evidence>
<reference evidence="8" key="2">
    <citation type="submission" date="2020-12" db="EMBL/GenBank/DDBJ databases">
        <title>New Spironucleus salmonicida genome in near-complete chromosomes.</title>
        <authorList>
            <person name="Xu F."/>
            <person name="Kurt Z."/>
            <person name="Jimenez-Gonzalez A."/>
            <person name="Astvaldsson A."/>
            <person name="Andersson J.O."/>
            <person name="Svard S.G."/>
        </authorList>
    </citation>
    <scope>NUCLEOTIDE SEQUENCE</scope>
    <source>
        <strain evidence="8">ATCC 50377</strain>
    </source>
</reference>
<dbReference type="PANTHER" id="PTHR46621">
    <property type="entry name" value="SNRNA-ACTIVATING PROTEIN COMPLEX SUBUNIT 4"/>
    <property type="match status" value="1"/>
</dbReference>
<dbReference type="EMBL" id="KI546129">
    <property type="protein sequence ID" value="EST44085.1"/>
    <property type="molecule type" value="Genomic_DNA"/>
</dbReference>
<dbReference type="VEuPathDB" id="GiardiaDB:SS50377_23236"/>
<sequence length="226" mass="25688">MSFNFFSFEGSSDHEFDLDGQDTQKINRQEGQKEKEMNLLNFSLTAPSITNSVFGSFAPSVTLNRSGNLNIFSPDFSAPSIGSGTPGLRSNNPSTTSLVEYSRKNQAPKWTQVEDNMLIILVDQHGPKKWKWIAEEISVRTHSQLRQPDAVSQRWSRVVNPGINKDKWSLDEDNALIRAVKASGPRQWKEIAERLPGRTDIQVRYRLIKMRQELLHNSVLGEDYLP</sequence>
<evidence type="ECO:0000313" key="9">
    <source>
        <dbReference type="Proteomes" id="UP000018208"/>
    </source>
</evidence>
<gene>
    <name evidence="7" type="ORF">SS50377_16155</name>
    <name evidence="8" type="ORF">SS50377_23236</name>
</gene>
<dbReference type="GO" id="GO:0019185">
    <property type="term" value="C:snRNA-activating protein complex"/>
    <property type="evidence" value="ECO:0007669"/>
    <property type="project" value="TreeGrafter"/>
</dbReference>
<evidence type="ECO:0000256" key="4">
    <source>
        <dbReference type="ARBA" id="ARBA00023242"/>
    </source>
</evidence>
<evidence type="ECO:0000313" key="7">
    <source>
        <dbReference type="EMBL" id="EST44085.1"/>
    </source>
</evidence>
<keyword evidence="4" id="KW-0539">Nucleus</keyword>
<name>V6LHN6_9EUKA</name>
<keyword evidence="9" id="KW-1185">Reference proteome</keyword>
<organism evidence="7">
    <name type="scientific">Spironucleus salmonicida</name>
    <dbReference type="NCBI Taxonomy" id="348837"/>
    <lineage>
        <taxon>Eukaryota</taxon>
        <taxon>Metamonada</taxon>
        <taxon>Diplomonadida</taxon>
        <taxon>Hexamitidae</taxon>
        <taxon>Hexamitinae</taxon>
        <taxon>Spironucleus</taxon>
    </lineage>
</organism>
<dbReference type="EMBL" id="AUWU02000003">
    <property type="protein sequence ID" value="KAH0575596.1"/>
    <property type="molecule type" value="Genomic_DNA"/>
</dbReference>
<feature type="domain" description="HTH myb-type" evidence="6">
    <location>
        <begin position="109"/>
        <end position="147"/>
    </location>
</feature>
<accession>V6LHN6</accession>
<dbReference type="GO" id="GO:0042795">
    <property type="term" value="P:snRNA transcription by RNA polymerase II"/>
    <property type="evidence" value="ECO:0007669"/>
    <property type="project" value="TreeGrafter"/>
</dbReference>
<dbReference type="Pfam" id="PF13921">
    <property type="entry name" value="Myb_DNA-bind_6"/>
    <property type="match status" value="1"/>
</dbReference>
<dbReference type="InterPro" id="IPR017930">
    <property type="entry name" value="Myb_dom"/>
</dbReference>
<dbReference type="InterPro" id="IPR009057">
    <property type="entry name" value="Homeodomain-like_sf"/>
</dbReference>
<dbReference type="SUPFAM" id="SSF46689">
    <property type="entry name" value="Homeodomain-like"/>
    <property type="match status" value="1"/>
</dbReference>
<evidence type="ECO:0000256" key="3">
    <source>
        <dbReference type="ARBA" id="ARBA00023163"/>
    </source>
</evidence>
<dbReference type="GO" id="GO:0001006">
    <property type="term" value="F:RNA polymerase III type 3 promoter sequence-specific DNA binding"/>
    <property type="evidence" value="ECO:0007669"/>
    <property type="project" value="TreeGrafter"/>
</dbReference>
<dbReference type="InterPro" id="IPR001005">
    <property type="entry name" value="SANT/Myb"/>
</dbReference>
<keyword evidence="3" id="KW-0804">Transcription</keyword>
<evidence type="ECO:0000259" key="6">
    <source>
        <dbReference type="PROSITE" id="PS51294"/>
    </source>
</evidence>
<dbReference type="GO" id="GO:0042796">
    <property type="term" value="P:snRNA transcription by RNA polymerase III"/>
    <property type="evidence" value="ECO:0007669"/>
    <property type="project" value="TreeGrafter"/>
</dbReference>
<keyword evidence="2 7" id="KW-0238">DNA-binding</keyword>
<feature type="domain" description="Myb-like" evidence="5">
    <location>
        <begin position="160"/>
        <end position="211"/>
    </location>
</feature>
<protein>
    <submittedName>
        <fullName evidence="7">Myb-like DNA-binding domain-containing protein</fullName>
    </submittedName>
</protein>
<dbReference type="SMART" id="SM00717">
    <property type="entry name" value="SANT"/>
    <property type="match status" value="2"/>
</dbReference>
<evidence type="ECO:0000313" key="8">
    <source>
        <dbReference type="EMBL" id="KAH0575596.1"/>
    </source>
</evidence>
<evidence type="ECO:0000259" key="5">
    <source>
        <dbReference type="PROSITE" id="PS50090"/>
    </source>
</evidence>
<dbReference type="PROSITE" id="PS51294">
    <property type="entry name" value="HTH_MYB"/>
    <property type="match status" value="2"/>
</dbReference>
<dbReference type="AlphaFoldDB" id="V6LHN6"/>
<evidence type="ECO:0000256" key="1">
    <source>
        <dbReference type="ARBA" id="ARBA00023015"/>
    </source>
</evidence>
<dbReference type="CDD" id="cd00167">
    <property type="entry name" value="SANT"/>
    <property type="match status" value="2"/>
</dbReference>
<dbReference type="PROSITE" id="PS50090">
    <property type="entry name" value="MYB_LIKE"/>
    <property type="match status" value="2"/>
</dbReference>
<feature type="domain" description="Myb-like" evidence="5">
    <location>
        <begin position="109"/>
        <end position="159"/>
    </location>
</feature>
<dbReference type="Proteomes" id="UP000018208">
    <property type="component" value="Unassembled WGS sequence"/>
</dbReference>
<dbReference type="OrthoDB" id="2143914at2759"/>
<dbReference type="PANTHER" id="PTHR46621:SF1">
    <property type="entry name" value="SNRNA-ACTIVATING PROTEIN COMPLEX SUBUNIT 4"/>
    <property type="match status" value="1"/>
</dbReference>
<reference evidence="7 8" key="1">
    <citation type="journal article" date="2014" name="PLoS Genet.">
        <title>The Genome of Spironucleus salmonicida Highlights a Fish Pathogen Adapted to Fluctuating Environments.</title>
        <authorList>
            <person name="Xu F."/>
            <person name="Jerlstrom-Hultqvist J."/>
            <person name="Einarsson E."/>
            <person name="Astvaldsson A."/>
            <person name="Svard S.G."/>
            <person name="Andersson J.O."/>
        </authorList>
    </citation>
    <scope>NUCLEOTIDE SEQUENCE</scope>
    <source>
        <strain evidence="8">ATCC 50377</strain>
    </source>
</reference>